<evidence type="ECO:0000256" key="1">
    <source>
        <dbReference type="SAM" id="Phobius"/>
    </source>
</evidence>
<keyword evidence="1" id="KW-0472">Membrane</keyword>
<accession>A0A016RU45</accession>
<proteinExistence type="predicted"/>
<organism evidence="2 3">
    <name type="scientific">Ancylostoma ceylanicum</name>
    <dbReference type="NCBI Taxonomy" id="53326"/>
    <lineage>
        <taxon>Eukaryota</taxon>
        <taxon>Metazoa</taxon>
        <taxon>Ecdysozoa</taxon>
        <taxon>Nematoda</taxon>
        <taxon>Chromadorea</taxon>
        <taxon>Rhabditida</taxon>
        <taxon>Rhabditina</taxon>
        <taxon>Rhabditomorpha</taxon>
        <taxon>Strongyloidea</taxon>
        <taxon>Ancylostomatidae</taxon>
        <taxon>Ancylostomatinae</taxon>
        <taxon>Ancylostoma</taxon>
    </lineage>
</organism>
<dbReference type="Proteomes" id="UP000024635">
    <property type="component" value="Unassembled WGS sequence"/>
</dbReference>
<reference evidence="3" key="1">
    <citation type="journal article" date="2015" name="Nat. Genet.">
        <title>The genome and transcriptome of the zoonotic hookworm Ancylostoma ceylanicum identify infection-specific gene families.</title>
        <authorList>
            <person name="Schwarz E.M."/>
            <person name="Hu Y."/>
            <person name="Antoshechkin I."/>
            <person name="Miller M.M."/>
            <person name="Sternberg P.W."/>
            <person name="Aroian R.V."/>
        </authorList>
    </citation>
    <scope>NUCLEOTIDE SEQUENCE</scope>
    <source>
        <strain evidence="3">HY135</strain>
    </source>
</reference>
<evidence type="ECO:0000313" key="3">
    <source>
        <dbReference type="Proteomes" id="UP000024635"/>
    </source>
</evidence>
<keyword evidence="3" id="KW-1185">Reference proteome</keyword>
<keyword evidence="1" id="KW-1133">Transmembrane helix</keyword>
<dbReference type="EMBL" id="JARK01001718">
    <property type="protein sequence ID" value="EYB81484.1"/>
    <property type="molecule type" value="Genomic_DNA"/>
</dbReference>
<keyword evidence="1" id="KW-0812">Transmembrane</keyword>
<evidence type="ECO:0000313" key="2">
    <source>
        <dbReference type="EMBL" id="EYB81484.1"/>
    </source>
</evidence>
<feature type="transmembrane region" description="Helical" evidence="1">
    <location>
        <begin position="7"/>
        <end position="25"/>
    </location>
</feature>
<sequence>METSQKICISLLIFSPAFIYFLYAVSKSPVVDNTKVFRESDMIFVPQRFDSEEREDAMFLADKYNQNIWPREYTGEQINRVDDH</sequence>
<comment type="caution">
    <text evidence="2">The sequence shown here is derived from an EMBL/GenBank/DDBJ whole genome shotgun (WGS) entry which is preliminary data.</text>
</comment>
<dbReference type="AlphaFoldDB" id="A0A016RU45"/>
<gene>
    <name evidence="2" type="primary">Acey_s0382.g372</name>
    <name evidence="2" type="ORF">Y032_0382g372</name>
</gene>
<protein>
    <submittedName>
        <fullName evidence="2">Uncharacterized protein</fullName>
    </submittedName>
</protein>
<dbReference type="OrthoDB" id="5861481at2759"/>
<name>A0A016RU45_9BILA</name>